<evidence type="ECO:0000256" key="1">
    <source>
        <dbReference type="SAM" id="Phobius"/>
    </source>
</evidence>
<proteinExistence type="predicted"/>
<protein>
    <submittedName>
        <fullName evidence="2">Uncharacterized protein</fullName>
    </submittedName>
</protein>
<keyword evidence="1" id="KW-0812">Transmembrane</keyword>
<comment type="caution">
    <text evidence="2">The sequence shown here is derived from an EMBL/GenBank/DDBJ whole genome shotgun (WGS) entry which is preliminary data.</text>
</comment>
<keyword evidence="1" id="KW-1133">Transmembrane helix</keyword>
<keyword evidence="1" id="KW-0472">Membrane</keyword>
<name>A0A2S5RI66_9PROT</name>
<dbReference type="EMBL" id="PHHC01000025">
    <property type="protein sequence ID" value="PPE06855.1"/>
    <property type="molecule type" value="Genomic_DNA"/>
</dbReference>
<keyword evidence="3" id="KW-1185">Reference proteome</keyword>
<dbReference type="Proteomes" id="UP000239425">
    <property type="component" value="Unassembled WGS sequence"/>
</dbReference>
<accession>A0A2S5RI66</accession>
<sequence>MRLSLVRTVNLVELAQAMNHWRCFRYKRIRRFLKEFNAFSFETLSKFIAQFFLPSGAKWQISMDRTNWKWGQIDINILMVSVVCGTVAIPVVWKFLPKKGNSN</sequence>
<evidence type="ECO:0000313" key="3">
    <source>
        <dbReference type="Proteomes" id="UP000239425"/>
    </source>
</evidence>
<gene>
    <name evidence="2" type="ORF">HCUR_00123</name>
</gene>
<dbReference type="AlphaFoldDB" id="A0A2S5RI66"/>
<evidence type="ECO:0000313" key="2">
    <source>
        <dbReference type="EMBL" id="PPE06855.1"/>
    </source>
</evidence>
<feature type="transmembrane region" description="Helical" evidence="1">
    <location>
        <begin position="73"/>
        <end position="96"/>
    </location>
</feature>
<organism evidence="2 3">
    <name type="scientific">Holospora curviuscula</name>
    <dbReference type="NCBI Taxonomy" id="1082868"/>
    <lineage>
        <taxon>Bacteria</taxon>
        <taxon>Pseudomonadati</taxon>
        <taxon>Pseudomonadota</taxon>
        <taxon>Alphaproteobacteria</taxon>
        <taxon>Holosporales</taxon>
        <taxon>Holosporaceae</taxon>
        <taxon>Holospora</taxon>
    </lineage>
</organism>
<reference evidence="2 3" key="1">
    <citation type="submission" date="2017-11" db="EMBL/GenBank/DDBJ databases">
        <title>Comparative genomic analysis of Holospora spp., intranuclear symbionts of paramecia.</title>
        <authorList>
            <person name="Garushyants S.K."/>
            <person name="Beliavskaya A."/>
            <person name="Malko D.B."/>
            <person name="Logacheva M.D."/>
            <person name="Rautian M.S."/>
            <person name="Gelfand M.S."/>
        </authorList>
    </citation>
    <scope>NUCLEOTIDE SEQUENCE [LARGE SCALE GENOMIC DNA]</scope>
    <source>
        <strain evidence="3">02AZ16</strain>
    </source>
</reference>